<dbReference type="Proteomes" id="UP001381693">
    <property type="component" value="Unassembled WGS sequence"/>
</dbReference>
<dbReference type="EMBL" id="JAXCGZ010003932">
    <property type="protein sequence ID" value="KAK7082648.1"/>
    <property type="molecule type" value="Genomic_DNA"/>
</dbReference>
<gene>
    <name evidence="2" type="ORF">SK128_027328</name>
</gene>
<organism evidence="2 3">
    <name type="scientific">Halocaridina rubra</name>
    <name type="common">Hawaiian red shrimp</name>
    <dbReference type="NCBI Taxonomy" id="373956"/>
    <lineage>
        <taxon>Eukaryota</taxon>
        <taxon>Metazoa</taxon>
        <taxon>Ecdysozoa</taxon>
        <taxon>Arthropoda</taxon>
        <taxon>Crustacea</taxon>
        <taxon>Multicrustacea</taxon>
        <taxon>Malacostraca</taxon>
        <taxon>Eumalacostraca</taxon>
        <taxon>Eucarida</taxon>
        <taxon>Decapoda</taxon>
        <taxon>Pleocyemata</taxon>
        <taxon>Caridea</taxon>
        <taxon>Atyoidea</taxon>
        <taxon>Atyidae</taxon>
        <taxon>Halocaridina</taxon>
    </lineage>
</organism>
<keyword evidence="3" id="KW-1185">Reference proteome</keyword>
<protein>
    <submittedName>
        <fullName evidence="2">Uncharacterized protein</fullName>
    </submittedName>
</protein>
<proteinExistence type="predicted"/>
<evidence type="ECO:0000256" key="1">
    <source>
        <dbReference type="SAM" id="Phobius"/>
    </source>
</evidence>
<feature type="transmembrane region" description="Helical" evidence="1">
    <location>
        <begin position="12"/>
        <end position="33"/>
    </location>
</feature>
<keyword evidence="1" id="KW-0472">Membrane</keyword>
<dbReference type="AlphaFoldDB" id="A0AAN8XMI5"/>
<comment type="caution">
    <text evidence="2">The sequence shown here is derived from an EMBL/GenBank/DDBJ whole genome shotgun (WGS) entry which is preliminary data.</text>
</comment>
<evidence type="ECO:0000313" key="3">
    <source>
        <dbReference type="Proteomes" id="UP001381693"/>
    </source>
</evidence>
<accession>A0AAN8XMI5</accession>
<name>A0AAN8XMI5_HALRR</name>
<keyword evidence="1" id="KW-1133">Transmembrane helix</keyword>
<evidence type="ECO:0000313" key="2">
    <source>
        <dbReference type="EMBL" id="KAK7082648.1"/>
    </source>
</evidence>
<keyword evidence="1" id="KW-0812">Transmembrane</keyword>
<reference evidence="2 3" key="1">
    <citation type="submission" date="2023-11" db="EMBL/GenBank/DDBJ databases">
        <title>Halocaridina rubra genome assembly.</title>
        <authorList>
            <person name="Smith C."/>
        </authorList>
    </citation>
    <scope>NUCLEOTIDE SEQUENCE [LARGE SCALE GENOMIC DNA]</scope>
    <source>
        <strain evidence="2">EP-1</strain>
        <tissue evidence="2">Whole</tissue>
    </source>
</reference>
<sequence>MTSEHVMTSGGYRVGASLLVTSLGFIVSYAIIFDQLSRNQDTKLFSFTQADMLEICMNITEG</sequence>